<dbReference type="SMART" id="SM01380">
    <property type="entry name" value="Ribosomal_L31e"/>
    <property type="match status" value="1"/>
</dbReference>
<reference evidence="4" key="1">
    <citation type="submission" date="2020-03" db="EMBL/GenBank/DDBJ databases">
        <title>Studies in the Genomics of Life Span.</title>
        <authorList>
            <person name="Glass D."/>
        </authorList>
    </citation>
    <scope>NUCLEOTIDE SEQUENCE</scope>
    <source>
        <strain evidence="4">SUZIE</strain>
        <tissue evidence="4">Muscle</tissue>
    </source>
</reference>
<dbReference type="AlphaFoldDB" id="A0AA41T7E3"/>
<comment type="caution">
    <text evidence="4">The sequence shown here is derived from an EMBL/GenBank/DDBJ whole genome shotgun (WGS) entry which is preliminary data.</text>
</comment>
<dbReference type="Pfam" id="PF01198">
    <property type="entry name" value="Ribosomal_L31e"/>
    <property type="match status" value="1"/>
</dbReference>
<dbReference type="Proteomes" id="UP001166674">
    <property type="component" value="Unassembled WGS sequence"/>
</dbReference>
<evidence type="ECO:0000313" key="4">
    <source>
        <dbReference type="EMBL" id="MBZ3886650.1"/>
    </source>
</evidence>
<dbReference type="GO" id="GO:0022625">
    <property type="term" value="C:cytosolic large ribosomal subunit"/>
    <property type="evidence" value="ECO:0007669"/>
    <property type="project" value="TreeGrafter"/>
</dbReference>
<evidence type="ECO:0000256" key="2">
    <source>
        <dbReference type="ARBA" id="ARBA00022980"/>
    </source>
</evidence>
<name>A0AA41T7E3_SCICA</name>
<protein>
    <submittedName>
        <fullName evidence="4">60S ribosomal protein L31</fullName>
    </submittedName>
</protein>
<evidence type="ECO:0000256" key="1">
    <source>
        <dbReference type="ARBA" id="ARBA00010808"/>
    </source>
</evidence>
<dbReference type="GO" id="GO:0002181">
    <property type="term" value="P:cytoplasmic translation"/>
    <property type="evidence" value="ECO:0007669"/>
    <property type="project" value="TreeGrafter"/>
</dbReference>
<keyword evidence="3" id="KW-0687">Ribonucleoprotein</keyword>
<dbReference type="PANTHER" id="PTHR10956:SF4">
    <property type="entry name" value="LARGE RIBOSOMAL SUBUNIT PROTEIN EL31"/>
    <property type="match status" value="1"/>
</dbReference>
<dbReference type="GO" id="GO:0003735">
    <property type="term" value="F:structural constituent of ribosome"/>
    <property type="evidence" value="ECO:0007669"/>
    <property type="project" value="InterPro"/>
</dbReference>
<keyword evidence="2 4" id="KW-0689">Ribosomal protein</keyword>
<gene>
    <name evidence="4" type="ORF">SUZIE_189010</name>
</gene>
<organism evidence="4 5">
    <name type="scientific">Sciurus carolinensis</name>
    <name type="common">Eastern gray squirrel</name>
    <dbReference type="NCBI Taxonomy" id="30640"/>
    <lineage>
        <taxon>Eukaryota</taxon>
        <taxon>Metazoa</taxon>
        <taxon>Chordata</taxon>
        <taxon>Craniata</taxon>
        <taxon>Vertebrata</taxon>
        <taxon>Euteleostomi</taxon>
        <taxon>Mammalia</taxon>
        <taxon>Eutheria</taxon>
        <taxon>Euarchontoglires</taxon>
        <taxon>Glires</taxon>
        <taxon>Rodentia</taxon>
        <taxon>Sciuromorpha</taxon>
        <taxon>Sciuridae</taxon>
        <taxon>Sciurinae</taxon>
        <taxon>Sciurini</taxon>
        <taxon>Sciurus</taxon>
    </lineage>
</organism>
<dbReference type="InterPro" id="IPR000054">
    <property type="entry name" value="Ribosomal_eL31"/>
</dbReference>
<evidence type="ECO:0000313" key="5">
    <source>
        <dbReference type="Proteomes" id="UP001166674"/>
    </source>
</evidence>
<dbReference type="InterPro" id="IPR023621">
    <property type="entry name" value="Ribosomal_eL31_dom_sf"/>
</dbReference>
<dbReference type="EMBL" id="JAATJV010410842">
    <property type="protein sequence ID" value="MBZ3886650.1"/>
    <property type="molecule type" value="Genomic_DNA"/>
</dbReference>
<evidence type="ECO:0000256" key="3">
    <source>
        <dbReference type="ARBA" id="ARBA00023274"/>
    </source>
</evidence>
<proteinExistence type="inferred from homology"/>
<dbReference type="PANTHER" id="PTHR10956">
    <property type="entry name" value="60S RIBOSOMAL PROTEIN L31"/>
    <property type="match status" value="1"/>
</dbReference>
<sequence length="63" mass="7163">MALKRKGGEKGYSPLNEVVTRECTINIHKCDHGEGLKKHSPWALKKTWKFATEEMRAPDVPLT</sequence>
<keyword evidence="5" id="KW-1185">Reference proteome</keyword>
<dbReference type="SUPFAM" id="SSF54575">
    <property type="entry name" value="Ribosomal protein L31e"/>
    <property type="match status" value="1"/>
</dbReference>
<dbReference type="Gene3D" id="3.10.440.10">
    <property type="match status" value="1"/>
</dbReference>
<accession>A0AA41T7E3</accession>
<comment type="similarity">
    <text evidence="1">Belongs to the eukaryotic ribosomal protein eL31 family.</text>
</comment>